<dbReference type="Pfam" id="PF07691">
    <property type="entry name" value="PA14"/>
    <property type="match status" value="1"/>
</dbReference>
<dbReference type="AlphaFoldDB" id="A0A1E8FFD4"/>
<dbReference type="InterPro" id="IPR037524">
    <property type="entry name" value="PA14/GLEYA"/>
</dbReference>
<evidence type="ECO:0000313" key="6">
    <source>
        <dbReference type="EMBL" id="OFI34642.1"/>
    </source>
</evidence>
<dbReference type="InterPro" id="IPR051154">
    <property type="entry name" value="Prespore-cell_inducing_factor"/>
</dbReference>
<dbReference type="NCBIfam" id="TIGR02148">
    <property type="entry name" value="Fibro_Slime"/>
    <property type="match status" value="1"/>
</dbReference>
<protein>
    <submittedName>
        <fullName evidence="6">Fibro-slime family protein</fullName>
    </submittedName>
</protein>
<proteinExistence type="inferred from homology"/>
<gene>
    <name evidence="6" type="ORF">BFC17_13700</name>
</gene>
<comment type="similarity">
    <text evidence="1">Belongs to the prespore-cell-inducing factor family.</text>
</comment>
<reference evidence="6 7" key="1">
    <citation type="submission" date="2016-09" db="EMBL/GenBank/DDBJ databases">
        <title>Alteromonas lipolytica, a new species isolated from sea water.</title>
        <authorList>
            <person name="Wu Y.-H."/>
            <person name="Cheng H."/>
            <person name="Xu X.-W."/>
        </authorList>
    </citation>
    <scope>NUCLEOTIDE SEQUENCE [LARGE SCALE GENOMIC DNA]</scope>
    <source>
        <strain evidence="6 7">JW12</strain>
    </source>
</reference>
<name>A0A1E8FFD4_9ALTE</name>
<dbReference type="InterPro" id="IPR011658">
    <property type="entry name" value="PA14_dom"/>
</dbReference>
<dbReference type="RefSeq" id="WP_070175560.1">
    <property type="nucleotide sequence ID" value="NZ_BMJR01000001.1"/>
</dbReference>
<evidence type="ECO:0000256" key="4">
    <source>
        <dbReference type="SAM" id="SignalP"/>
    </source>
</evidence>
<comment type="caution">
    <text evidence="6">The sequence shown here is derived from an EMBL/GenBank/DDBJ whole genome shotgun (WGS) entry which is preliminary data.</text>
</comment>
<keyword evidence="3" id="KW-0325">Glycoprotein</keyword>
<dbReference type="PANTHER" id="PTHR31137">
    <property type="entry name" value="PROTEIN PSIB-RELATED-RELATED"/>
    <property type="match status" value="1"/>
</dbReference>
<dbReference type="PROSITE" id="PS51820">
    <property type="entry name" value="PA14"/>
    <property type="match status" value="1"/>
</dbReference>
<sequence>MKKSYILASALLGSLLVSTNVSAAFIELNATIRDFSASHNDFQGAVGGMGAFTGLVNSTLGADGKPVYSGIYADNSHSMSNSANFNQWYNDTAGVNYTFSTTLTANETFAGSGIFQYSNSAYFPINGQGFGNEGFSQNYHFTTEIHSQFTYTGGETFSFTGDDDVWVFINNELAIDLGGIHAALSSSVNLDTLGLTTGNTYSLDIFHAERQTVGSNFNFTTSAVLQSVEPSEVSSPNHLALLGLGLMALGFRRNKVK</sequence>
<feature type="domain" description="PA14" evidence="5">
    <location>
        <begin position="90"/>
        <end position="237"/>
    </location>
</feature>
<keyword evidence="2 4" id="KW-0732">Signal</keyword>
<dbReference type="PANTHER" id="PTHR31137:SF5">
    <property type="entry name" value="PROTEIN PSIQ-RELATED"/>
    <property type="match status" value="1"/>
</dbReference>
<dbReference type="InterPro" id="IPR011874">
    <property type="entry name" value="Fibro_Slime"/>
</dbReference>
<evidence type="ECO:0000256" key="3">
    <source>
        <dbReference type="ARBA" id="ARBA00023180"/>
    </source>
</evidence>
<feature type="signal peptide" evidence="4">
    <location>
        <begin position="1"/>
        <end position="23"/>
    </location>
</feature>
<dbReference type="SMART" id="SM00758">
    <property type="entry name" value="PA14"/>
    <property type="match status" value="1"/>
</dbReference>
<dbReference type="GO" id="GO:0005576">
    <property type="term" value="C:extracellular region"/>
    <property type="evidence" value="ECO:0007669"/>
    <property type="project" value="TreeGrafter"/>
</dbReference>
<evidence type="ECO:0000256" key="2">
    <source>
        <dbReference type="ARBA" id="ARBA00022729"/>
    </source>
</evidence>
<feature type="chain" id="PRO_5009214124" evidence="4">
    <location>
        <begin position="24"/>
        <end position="257"/>
    </location>
</feature>
<dbReference type="EMBL" id="MJIC01000010">
    <property type="protein sequence ID" value="OFI34642.1"/>
    <property type="molecule type" value="Genomic_DNA"/>
</dbReference>
<evidence type="ECO:0000313" key="7">
    <source>
        <dbReference type="Proteomes" id="UP000176037"/>
    </source>
</evidence>
<keyword evidence="7" id="KW-1185">Reference proteome</keyword>
<organism evidence="6 7">
    <name type="scientific">Alteromonas lipolytica</name>
    <dbReference type="NCBI Taxonomy" id="1856405"/>
    <lineage>
        <taxon>Bacteria</taxon>
        <taxon>Pseudomonadati</taxon>
        <taxon>Pseudomonadota</taxon>
        <taxon>Gammaproteobacteria</taxon>
        <taxon>Alteromonadales</taxon>
        <taxon>Alteromonadaceae</taxon>
        <taxon>Alteromonas/Salinimonas group</taxon>
        <taxon>Alteromonas</taxon>
    </lineage>
</organism>
<dbReference type="OrthoDB" id="9758386at2"/>
<accession>A0A1E8FFD4</accession>
<evidence type="ECO:0000259" key="5">
    <source>
        <dbReference type="PROSITE" id="PS51820"/>
    </source>
</evidence>
<dbReference type="Proteomes" id="UP000176037">
    <property type="component" value="Unassembled WGS sequence"/>
</dbReference>
<dbReference type="STRING" id="1856405.BFC17_13700"/>
<evidence type="ECO:0000256" key="1">
    <source>
        <dbReference type="ARBA" id="ARBA00008709"/>
    </source>
</evidence>